<dbReference type="NCBIfam" id="TIGR04183">
    <property type="entry name" value="Por_Secre_tail"/>
    <property type="match status" value="1"/>
</dbReference>
<accession>A0ABW5LSA4</accession>
<evidence type="ECO:0000313" key="5">
    <source>
        <dbReference type="Proteomes" id="UP001597508"/>
    </source>
</evidence>
<proteinExistence type="predicted"/>
<keyword evidence="1 2" id="KW-0732">Signal</keyword>
<dbReference type="InterPro" id="IPR011047">
    <property type="entry name" value="Quinoprotein_ADH-like_sf"/>
</dbReference>
<reference evidence="5" key="1">
    <citation type="journal article" date="2019" name="Int. J. Syst. Evol. Microbiol.">
        <title>The Global Catalogue of Microorganisms (GCM) 10K type strain sequencing project: providing services to taxonomists for standard genome sequencing and annotation.</title>
        <authorList>
            <consortium name="The Broad Institute Genomics Platform"/>
            <consortium name="The Broad Institute Genome Sequencing Center for Infectious Disease"/>
            <person name="Wu L."/>
            <person name="Ma J."/>
        </authorList>
    </citation>
    <scope>NUCLEOTIDE SEQUENCE [LARGE SCALE GENOMIC DNA]</scope>
    <source>
        <strain evidence="5">KCTC 52127</strain>
    </source>
</reference>
<dbReference type="RefSeq" id="WP_379666403.1">
    <property type="nucleotide sequence ID" value="NZ_JBHULH010000004.1"/>
</dbReference>
<keyword evidence="5" id="KW-1185">Reference proteome</keyword>
<feature type="signal peptide" evidence="2">
    <location>
        <begin position="1"/>
        <end position="19"/>
    </location>
</feature>
<gene>
    <name evidence="4" type="ORF">ACFSRZ_09945</name>
</gene>
<feature type="chain" id="PRO_5045458697" evidence="2">
    <location>
        <begin position="20"/>
        <end position="542"/>
    </location>
</feature>
<dbReference type="InterPro" id="IPR053143">
    <property type="entry name" value="Arylsulfate_ST"/>
</dbReference>
<dbReference type="PANTHER" id="PTHR35340:SF5">
    <property type="entry name" value="ASST-DOMAIN-CONTAINING PROTEIN"/>
    <property type="match status" value="1"/>
</dbReference>
<evidence type="ECO:0000256" key="2">
    <source>
        <dbReference type="SAM" id="SignalP"/>
    </source>
</evidence>
<dbReference type="PANTHER" id="PTHR35340">
    <property type="entry name" value="PQQ ENZYME REPEAT PROTEIN-RELATED"/>
    <property type="match status" value="1"/>
</dbReference>
<dbReference type="EMBL" id="JBHULH010000004">
    <property type="protein sequence ID" value="MFD2567695.1"/>
    <property type="molecule type" value="Genomic_DNA"/>
</dbReference>
<dbReference type="SUPFAM" id="SSF50998">
    <property type="entry name" value="Quinoprotein alcohol dehydrogenase-like"/>
    <property type="match status" value="1"/>
</dbReference>
<comment type="caution">
    <text evidence="4">The sequence shown here is derived from an EMBL/GenBank/DDBJ whole genome shotgun (WGS) entry which is preliminary data.</text>
</comment>
<protein>
    <submittedName>
        <fullName evidence="4">Aryl-sulfate sulfotransferase</fullName>
    </submittedName>
</protein>
<evidence type="ECO:0000256" key="1">
    <source>
        <dbReference type="ARBA" id="ARBA00022729"/>
    </source>
</evidence>
<feature type="domain" description="Secretion system C-terminal sorting" evidence="3">
    <location>
        <begin position="475"/>
        <end position="540"/>
    </location>
</feature>
<dbReference type="Pfam" id="PF18962">
    <property type="entry name" value="Por_Secre_tail"/>
    <property type="match status" value="1"/>
</dbReference>
<name>A0ABW5LSA4_9FLAO</name>
<sequence>MIKRLLFFAFCIVSFSTFSQNTVGTISVTPDAYDGLTLFSVNTKTFLINNCGQVVNEWNSSHLPGHSVYILPNGNLIRAGRKDTSTISFGGVGGIIEMFDWDGNLLWEFDYSTDQHRLHHDIFPMPNGNILVLAATRIGNANAVQAGRDPNFLVDGDLFNERILEIEPVGTNQFNIVWEWNVEDHLIQDFDNTKDNFGVVADNPGKLDVNFLNGLNGGENWLHINSIQYNEDLDQIVISSRNLSELWVIDHSTTTAEAATGSGGTYGKGGDFLYRWGNPESYDHGSATDRQLYGQHYPHFIPAGLQDAGKIILFNNGNGRTPLFSEVMIIDPPTSAPGVYDYTANVAYGPTAPDFTYSDAPDFFSAILSSALRLPNGNTLVCEGATGHFFELDPSNNVVWDYILPVNNSTGAVLAQGDPTPTSGNSTFRAIKYATNYVGFNGRDLTPGDPIETNFNLDPCNTLSNDEVSLSEVRVYPNPVNDEVTIQTTLDIKKIEVYNVLGKKVGTAYQTKTFDMTRFNQGIYILKMYSGDRVETRKIIKR</sequence>
<organism evidence="4 5">
    <name type="scientific">Pseudotenacibaculum haliotis</name>
    <dbReference type="NCBI Taxonomy" id="1862138"/>
    <lineage>
        <taxon>Bacteria</taxon>
        <taxon>Pseudomonadati</taxon>
        <taxon>Bacteroidota</taxon>
        <taxon>Flavobacteriia</taxon>
        <taxon>Flavobacteriales</taxon>
        <taxon>Flavobacteriaceae</taxon>
        <taxon>Pseudotenacibaculum</taxon>
    </lineage>
</organism>
<dbReference type="InterPro" id="IPR010262">
    <property type="entry name" value="Arylsulfotransferase_bact"/>
</dbReference>
<evidence type="ECO:0000259" key="3">
    <source>
        <dbReference type="Pfam" id="PF18962"/>
    </source>
</evidence>
<dbReference type="Proteomes" id="UP001597508">
    <property type="component" value="Unassembled WGS sequence"/>
</dbReference>
<evidence type="ECO:0000313" key="4">
    <source>
        <dbReference type="EMBL" id="MFD2567695.1"/>
    </source>
</evidence>
<dbReference type="Pfam" id="PF05935">
    <property type="entry name" value="Arylsulfotrans"/>
    <property type="match status" value="1"/>
</dbReference>
<dbReference type="InterPro" id="IPR026444">
    <property type="entry name" value="Secre_tail"/>
</dbReference>